<organism evidence="2 3">
    <name type="scientific">Parnassius mnemosyne</name>
    <name type="common">clouded apollo</name>
    <dbReference type="NCBI Taxonomy" id="213953"/>
    <lineage>
        <taxon>Eukaryota</taxon>
        <taxon>Metazoa</taxon>
        <taxon>Ecdysozoa</taxon>
        <taxon>Arthropoda</taxon>
        <taxon>Hexapoda</taxon>
        <taxon>Insecta</taxon>
        <taxon>Pterygota</taxon>
        <taxon>Neoptera</taxon>
        <taxon>Endopterygota</taxon>
        <taxon>Lepidoptera</taxon>
        <taxon>Glossata</taxon>
        <taxon>Ditrysia</taxon>
        <taxon>Papilionoidea</taxon>
        <taxon>Papilionidae</taxon>
        <taxon>Parnassiinae</taxon>
        <taxon>Parnassini</taxon>
        <taxon>Parnassius</taxon>
        <taxon>Driopa</taxon>
    </lineage>
</organism>
<protein>
    <submittedName>
        <fullName evidence="2">Uncharacterized protein</fullName>
    </submittedName>
</protein>
<comment type="caution">
    <text evidence="2">The sequence shown here is derived from an EMBL/GenBank/DDBJ whole genome shotgun (WGS) entry which is preliminary data.</text>
</comment>
<gene>
    <name evidence="2" type="ORF">PARMNEM_LOCUS8536</name>
</gene>
<keyword evidence="3" id="KW-1185">Reference proteome</keyword>
<feature type="region of interest" description="Disordered" evidence="1">
    <location>
        <begin position="134"/>
        <end position="160"/>
    </location>
</feature>
<proteinExistence type="predicted"/>
<dbReference type="Proteomes" id="UP001314205">
    <property type="component" value="Unassembled WGS sequence"/>
</dbReference>
<name>A0AAV1KXK0_9NEOP</name>
<evidence type="ECO:0000313" key="2">
    <source>
        <dbReference type="EMBL" id="CAK1587816.1"/>
    </source>
</evidence>
<dbReference type="EMBL" id="CAVLGL010000082">
    <property type="protein sequence ID" value="CAK1587816.1"/>
    <property type="molecule type" value="Genomic_DNA"/>
</dbReference>
<feature type="region of interest" description="Disordered" evidence="1">
    <location>
        <begin position="240"/>
        <end position="278"/>
    </location>
</feature>
<dbReference type="AlphaFoldDB" id="A0AAV1KXK0"/>
<feature type="compositionally biased region" description="Basic residues" evidence="1">
    <location>
        <begin position="134"/>
        <end position="158"/>
    </location>
</feature>
<sequence>MGDSARRYIHFLQHHAYQGDIIDTVLKIIEEDDPIPMRDMKPAQKVKTGADMFWETHQAAYEGRATSSGDRVQRVHNHNSGYPKLRDELDNRRSLAKVTAFKTSPKYNNYDSNCAACVKYKKLKELKSSKVKRKCRNNERRKRSIGKKLSPKKRKTYQRKSNEAYYYKNRMNTGCQCSGLLNALNKQSGPDDKLTLDLSMTELQKMASTDFVNIKTEPTPLNNDDDDKSLLSLYKKTCKNDTENCSQSDKNSAQNPDTSNPSISTYNSFASTDHEPMV</sequence>
<evidence type="ECO:0000313" key="3">
    <source>
        <dbReference type="Proteomes" id="UP001314205"/>
    </source>
</evidence>
<feature type="compositionally biased region" description="Polar residues" evidence="1">
    <location>
        <begin position="243"/>
        <end position="271"/>
    </location>
</feature>
<evidence type="ECO:0000256" key="1">
    <source>
        <dbReference type="SAM" id="MobiDB-lite"/>
    </source>
</evidence>
<accession>A0AAV1KXK0</accession>
<reference evidence="2 3" key="1">
    <citation type="submission" date="2023-11" db="EMBL/GenBank/DDBJ databases">
        <authorList>
            <person name="Hedman E."/>
            <person name="Englund M."/>
            <person name="Stromberg M."/>
            <person name="Nyberg Akerstrom W."/>
            <person name="Nylinder S."/>
            <person name="Jareborg N."/>
            <person name="Kallberg Y."/>
            <person name="Kronander E."/>
        </authorList>
    </citation>
    <scope>NUCLEOTIDE SEQUENCE [LARGE SCALE GENOMIC DNA]</scope>
</reference>